<keyword evidence="5" id="KW-1185">Reference proteome</keyword>
<feature type="domain" description="AB hydrolase-1" evidence="2">
    <location>
        <begin position="30"/>
        <end position="264"/>
    </location>
</feature>
<dbReference type="Pfam" id="PF12697">
    <property type="entry name" value="Abhydrolase_6"/>
    <property type="match status" value="1"/>
</dbReference>
<accession>A0A8H7CHT8</accession>
<dbReference type="Proteomes" id="UP000620124">
    <property type="component" value="Unassembled WGS sequence"/>
</dbReference>
<evidence type="ECO:0000259" key="2">
    <source>
        <dbReference type="Pfam" id="PF00561"/>
    </source>
</evidence>
<dbReference type="OrthoDB" id="8119704at2759"/>
<dbReference type="EMBL" id="JACAZI010000021">
    <property type="protein sequence ID" value="KAF7337930.1"/>
    <property type="molecule type" value="Genomic_DNA"/>
</dbReference>
<dbReference type="Gene3D" id="3.40.50.1820">
    <property type="entry name" value="alpha/beta hydrolase"/>
    <property type="match status" value="2"/>
</dbReference>
<protein>
    <submittedName>
        <fullName evidence="4">Haloacetate dehalogenase H-1</fullName>
    </submittedName>
</protein>
<evidence type="ECO:0000313" key="5">
    <source>
        <dbReference type="Proteomes" id="UP000620124"/>
    </source>
</evidence>
<feature type="compositionally biased region" description="Basic residues" evidence="1">
    <location>
        <begin position="316"/>
        <end position="326"/>
    </location>
</feature>
<evidence type="ECO:0000256" key="1">
    <source>
        <dbReference type="SAM" id="MobiDB-lite"/>
    </source>
</evidence>
<evidence type="ECO:0000259" key="3">
    <source>
        <dbReference type="Pfam" id="PF12697"/>
    </source>
</evidence>
<organism evidence="4 5">
    <name type="scientific">Mycena venus</name>
    <dbReference type="NCBI Taxonomy" id="2733690"/>
    <lineage>
        <taxon>Eukaryota</taxon>
        <taxon>Fungi</taxon>
        <taxon>Dikarya</taxon>
        <taxon>Basidiomycota</taxon>
        <taxon>Agaricomycotina</taxon>
        <taxon>Agaricomycetes</taxon>
        <taxon>Agaricomycetidae</taxon>
        <taxon>Agaricales</taxon>
        <taxon>Marasmiineae</taxon>
        <taxon>Mycenaceae</taxon>
        <taxon>Mycena</taxon>
    </lineage>
</organism>
<evidence type="ECO:0000313" key="4">
    <source>
        <dbReference type="EMBL" id="KAF7337930.1"/>
    </source>
</evidence>
<dbReference type="InterPro" id="IPR029058">
    <property type="entry name" value="AB_hydrolase_fold"/>
</dbReference>
<proteinExistence type="predicted"/>
<sequence length="675" mass="76397">MAAYSTCVLPDGAVLAYDVLGSNHLGNALPLVLVCGMAMARPDWVRLSATWAQSRPVLVYDHRGIGDSTSPPDTPPGKDEFTIETLARDLVFLMGHLEWKEAAFLGFSMGGRMLVLPYHPTDPTPLPFRPTHVILAGTRAVVLRDPQYGLQTVPEPRPEAKRPPTNAERYESIRRTIEATVDATWMKANGKHLDFMIQRVVSGSPRSPYTISRQKQALQLFDFADLLEKLPADLPVLILHGQADQIIPFECSQDLLRRIPGARFVGIGPEPGKLPTLTFGHNFTLYWPVKIWDDLVKEFLRDPKPAKVDPPSQSRRPPRQRNRRHTTASLDCQQQRQLRTPLQPVGQSFILHIIQVRYRHLSSELHPSNDPYHCQMPHVILPDGAQLAFEVLGTEHLNRRAPIVLVGGVSSLRGDWERLSKSLARVRPVLVYDHRGMGDSVLAGDEPFTIELLARDLLFLLDYLRWKELSICGFSMGGVVVQQLLFLPYHPDRPTPLPFQVTHVLLAGSLCSQLRDPRYGVLLQPVPNRPLTEQEKLDLARPSLEKAFDPKWISEPQNAQRINALLPSMISGRPRKVIMKQLRAMNRFDFTGLHENLPRSMQFLVIHGDLDAIVPPYCGQEILRRIPWARPVEVGTQPGAVESLEFGHHWFEYFDVRVWHDVVEKFLASTYLARL</sequence>
<dbReference type="PANTHER" id="PTHR43433">
    <property type="entry name" value="HYDROLASE, ALPHA/BETA FOLD FAMILY PROTEIN"/>
    <property type="match status" value="1"/>
</dbReference>
<feature type="region of interest" description="Disordered" evidence="1">
    <location>
        <begin position="303"/>
        <end position="337"/>
    </location>
</feature>
<name>A0A8H7CHT8_9AGAR</name>
<comment type="caution">
    <text evidence="4">The sequence shown here is derived from an EMBL/GenBank/DDBJ whole genome shotgun (WGS) entry which is preliminary data.</text>
</comment>
<dbReference type="SUPFAM" id="SSF53474">
    <property type="entry name" value="alpha/beta-Hydrolases"/>
    <property type="match status" value="2"/>
</dbReference>
<dbReference type="InterPro" id="IPR050471">
    <property type="entry name" value="AB_hydrolase"/>
</dbReference>
<dbReference type="Pfam" id="PF00561">
    <property type="entry name" value="Abhydrolase_1"/>
    <property type="match status" value="1"/>
</dbReference>
<gene>
    <name evidence="4" type="ORF">MVEN_02016200</name>
</gene>
<dbReference type="InterPro" id="IPR000073">
    <property type="entry name" value="AB_hydrolase_1"/>
</dbReference>
<feature type="domain" description="AB hydrolase-1" evidence="3">
    <location>
        <begin position="403"/>
        <end position="626"/>
    </location>
</feature>
<dbReference type="PANTHER" id="PTHR43433:SF5">
    <property type="entry name" value="AB HYDROLASE-1 DOMAIN-CONTAINING PROTEIN"/>
    <property type="match status" value="1"/>
</dbReference>
<reference evidence="4" key="1">
    <citation type="submission" date="2020-05" db="EMBL/GenBank/DDBJ databases">
        <title>Mycena genomes resolve the evolution of fungal bioluminescence.</title>
        <authorList>
            <person name="Tsai I.J."/>
        </authorList>
    </citation>
    <scope>NUCLEOTIDE SEQUENCE</scope>
    <source>
        <strain evidence="4">CCC161011</strain>
    </source>
</reference>
<dbReference type="AlphaFoldDB" id="A0A8H7CHT8"/>